<proteinExistence type="predicted"/>
<dbReference type="KEGG" id="gaw:V144x_02460"/>
<reference evidence="1 2" key="1">
    <citation type="submission" date="2019-03" db="EMBL/GenBank/DDBJ databases">
        <title>Deep-cultivation of Planctomycetes and their phenomic and genomic characterization uncovers novel biology.</title>
        <authorList>
            <person name="Wiegand S."/>
            <person name="Jogler M."/>
            <person name="Boedeker C."/>
            <person name="Pinto D."/>
            <person name="Vollmers J."/>
            <person name="Rivas-Marin E."/>
            <person name="Kohn T."/>
            <person name="Peeters S.H."/>
            <person name="Heuer A."/>
            <person name="Rast P."/>
            <person name="Oberbeckmann S."/>
            <person name="Bunk B."/>
            <person name="Jeske O."/>
            <person name="Meyerdierks A."/>
            <person name="Storesund J.E."/>
            <person name="Kallscheuer N."/>
            <person name="Luecker S."/>
            <person name="Lage O.M."/>
            <person name="Pohl T."/>
            <person name="Merkel B.J."/>
            <person name="Hornburger P."/>
            <person name="Mueller R.-W."/>
            <person name="Bruemmer F."/>
            <person name="Labrenz M."/>
            <person name="Spormann A.M."/>
            <person name="Op den Camp H."/>
            <person name="Overmann J."/>
            <person name="Amann R."/>
            <person name="Jetten M.S.M."/>
            <person name="Mascher T."/>
            <person name="Medema M.H."/>
            <person name="Devos D.P."/>
            <person name="Kaster A.-K."/>
            <person name="Ovreas L."/>
            <person name="Rohde M."/>
            <person name="Galperin M.Y."/>
            <person name="Jogler C."/>
        </authorList>
    </citation>
    <scope>NUCLEOTIDE SEQUENCE [LARGE SCALE GENOMIC DNA]</scope>
    <source>
        <strain evidence="1 2">V144</strain>
    </source>
</reference>
<organism evidence="1 2">
    <name type="scientific">Gimesia aquarii</name>
    <dbReference type="NCBI Taxonomy" id="2527964"/>
    <lineage>
        <taxon>Bacteria</taxon>
        <taxon>Pseudomonadati</taxon>
        <taxon>Planctomycetota</taxon>
        <taxon>Planctomycetia</taxon>
        <taxon>Planctomycetales</taxon>
        <taxon>Planctomycetaceae</taxon>
        <taxon>Gimesia</taxon>
    </lineage>
</organism>
<evidence type="ECO:0000313" key="2">
    <source>
        <dbReference type="Proteomes" id="UP000318704"/>
    </source>
</evidence>
<dbReference type="Proteomes" id="UP000318704">
    <property type="component" value="Chromosome"/>
</dbReference>
<sequence length="128" mass="14998">MTGNNSATLIVGTPAAKLCFEWGEYDRDDCFNRYLVQYLESDEIIEQFQFGSCSTHIIRKIESFLKGETDTVESGFRIPQIIYCDLNRVGESFNFHAYSTELSLDKKVEVKFEIIEFKKSFRKFYDQK</sequence>
<dbReference type="AlphaFoldDB" id="A0A517VP62"/>
<gene>
    <name evidence="1" type="ORF">V144x_02460</name>
</gene>
<accession>A0A517VP62</accession>
<name>A0A517VP62_9PLAN</name>
<protein>
    <submittedName>
        <fullName evidence="1">Uncharacterized protein</fullName>
    </submittedName>
</protein>
<dbReference type="RefSeq" id="WP_144980161.1">
    <property type="nucleotide sequence ID" value="NZ_CP037920.1"/>
</dbReference>
<dbReference type="EMBL" id="CP037920">
    <property type="protein sequence ID" value="QDT94814.1"/>
    <property type="molecule type" value="Genomic_DNA"/>
</dbReference>
<evidence type="ECO:0000313" key="1">
    <source>
        <dbReference type="EMBL" id="QDT94814.1"/>
    </source>
</evidence>